<dbReference type="AlphaFoldDB" id="A0A853DCG3"/>
<proteinExistence type="predicted"/>
<protein>
    <recommendedName>
        <fullName evidence="1">non-specific serine/threonine protein kinase</fullName>
        <ecNumber evidence="1">2.7.11.1</ecNumber>
    </recommendedName>
</protein>
<dbReference type="NCBIfam" id="NF033483">
    <property type="entry name" value="PknB_PASTA_kin"/>
    <property type="match status" value="1"/>
</dbReference>
<keyword evidence="10" id="KW-1133">Transmembrane helix</keyword>
<feature type="region of interest" description="Disordered" evidence="9">
    <location>
        <begin position="286"/>
        <end position="330"/>
    </location>
</feature>
<name>A0A853DCG3_9MICO</name>
<feature type="domain" description="Protein kinase" evidence="11">
    <location>
        <begin position="18"/>
        <end position="277"/>
    </location>
</feature>
<evidence type="ECO:0000313" key="14">
    <source>
        <dbReference type="Proteomes" id="UP000571817"/>
    </source>
</evidence>
<keyword evidence="10" id="KW-0472">Membrane</keyword>
<dbReference type="Pfam" id="PF03793">
    <property type="entry name" value="PASTA"/>
    <property type="match status" value="4"/>
</dbReference>
<feature type="domain" description="PASTA" evidence="12">
    <location>
        <begin position="364"/>
        <end position="428"/>
    </location>
</feature>
<dbReference type="GO" id="GO:0005524">
    <property type="term" value="F:ATP binding"/>
    <property type="evidence" value="ECO:0007669"/>
    <property type="project" value="UniProtKB-KW"/>
</dbReference>
<feature type="domain" description="PASTA" evidence="12">
    <location>
        <begin position="497"/>
        <end position="563"/>
    </location>
</feature>
<dbReference type="FunFam" id="1.10.510.10:FF:000021">
    <property type="entry name" value="Serine/threonine protein kinase"/>
    <property type="match status" value="1"/>
</dbReference>
<dbReference type="Gene3D" id="3.30.200.20">
    <property type="entry name" value="Phosphorylase Kinase, domain 1"/>
    <property type="match status" value="1"/>
</dbReference>
<keyword evidence="6" id="KW-0067">ATP-binding</keyword>
<comment type="catalytic activity">
    <reaction evidence="7">
        <text>L-threonyl-[protein] + ATP = O-phospho-L-threonyl-[protein] + ADP + H(+)</text>
        <dbReference type="Rhea" id="RHEA:46608"/>
        <dbReference type="Rhea" id="RHEA-COMP:11060"/>
        <dbReference type="Rhea" id="RHEA-COMP:11605"/>
        <dbReference type="ChEBI" id="CHEBI:15378"/>
        <dbReference type="ChEBI" id="CHEBI:30013"/>
        <dbReference type="ChEBI" id="CHEBI:30616"/>
        <dbReference type="ChEBI" id="CHEBI:61977"/>
        <dbReference type="ChEBI" id="CHEBI:456216"/>
        <dbReference type="EC" id="2.7.11.1"/>
    </reaction>
</comment>
<dbReference type="PANTHER" id="PTHR43289">
    <property type="entry name" value="MITOGEN-ACTIVATED PROTEIN KINASE KINASE KINASE 20-RELATED"/>
    <property type="match status" value="1"/>
</dbReference>
<dbReference type="SMART" id="SM00220">
    <property type="entry name" value="S_TKc"/>
    <property type="match status" value="1"/>
</dbReference>
<dbReference type="EMBL" id="JACCFW010000001">
    <property type="protein sequence ID" value="NYJ75032.1"/>
    <property type="molecule type" value="Genomic_DNA"/>
</dbReference>
<dbReference type="SMART" id="SM00740">
    <property type="entry name" value="PASTA"/>
    <property type="match status" value="4"/>
</dbReference>
<keyword evidence="4" id="KW-0547">Nucleotide-binding</keyword>
<feature type="compositionally biased region" description="Polar residues" evidence="9">
    <location>
        <begin position="303"/>
        <end position="313"/>
    </location>
</feature>
<evidence type="ECO:0000256" key="8">
    <source>
        <dbReference type="ARBA" id="ARBA00048679"/>
    </source>
</evidence>
<keyword evidence="14" id="KW-1185">Reference proteome</keyword>
<evidence type="ECO:0000313" key="13">
    <source>
        <dbReference type="EMBL" id="NYJ75032.1"/>
    </source>
</evidence>
<keyword evidence="2" id="KW-0723">Serine/threonine-protein kinase</keyword>
<dbReference type="SUPFAM" id="SSF56112">
    <property type="entry name" value="Protein kinase-like (PK-like)"/>
    <property type="match status" value="1"/>
</dbReference>
<keyword evidence="3 13" id="KW-0808">Transferase</keyword>
<keyword evidence="5 13" id="KW-0418">Kinase</keyword>
<feature type="transmembrane region" description="Helical" evidence="10">
    <location>
        <begin position="338"/>
        <end position="358"/>
    </location>
</feature>
<sequence length="627" mass="65343">MPPTASPSLVGRRVDGRYQVLHHLADGGMGSVYVALDERLDRHVALKIMRPDLARDEAFVERFRREARSAARLSHPNIVAVTDQGQDEQYVFIAMELVEGTTLRELLRASAPLSARRTLDIAGGILAAIAVAHRAGIVHRDIKPENVLLRDDGTVKVVDFGLARAVTTHTFSTDASVMFGTAAYLAPEQVETGTASERSDVYTVGLLVYEMLTGAKAFPGDSPIHVAYQHVHGTVPRAGAVVPTVPPVLDEFIAHATATDPDERPADAAEMLDHLQAAQRSLSPDQLDALPAAGGDGSDPQVAHTSRLGTDSTHALGRYDGSPAALSGTSRRRGARPFVLAVVGALVLALIVAGGWLFTAGPLGEEKVPDVVGRQQGAALAALHAHHLDSAVREVYSESVPKGAVVASEPGAGAQVRRIGSVTLQVSRGPERHEVPTLVGNTQAQAQAALTAAHLALGTVGDGYSETVPAGRVISSNPAAGASLKRGTQVALVVSKGREPIAIPNVVGVSGSDATSTLNGLGFTVQQGTQQFSDTVAQGDVISQTPSTGTGYRGDSVSLVISKGPELITVPDVTGQTSQKAKAALEALGLKVTINRFFGGLFNDVRASDPSPGTRVRKGSTVTLSVV</sequence>
<feature type="domain" description="PASTA" evidence="12">
    <location>
        <begin position="564"/>
        <end position="627"/>
    </location>
</feature>
<dbReference type="InterPro" id="IPR008271">
    <property type="entry name" value="Ser/Thr_kinase_AS"/>
</dbReference>
<evidence type="ECO:0000259" key="11">
    <source>
        <dbReference type="PROSITE" id="PS50011"/>
    </source>
</evidence>
<dbReference type="InterPro" id="IPR005543">
    <property type="entry name" value="PASTA_dom"/>
</dbReference>
<dbReference type="Gene3D" id="3.30.10.20">
    <property type="match status" value="4"/>
</dbReference>
<dbReference type="GO" id="GO:0045717">
    <property type="term" value="P:negative regulation of fatty acid biosynthetic process"/>
    <property type="evidence" value="ECO:0007669"/>
    <property type="project" value="UniProtKB-ARBA"/>
</dbReference>
<dbReference type="PROSITE" id="PS50011">
    <property type="entry name" value="PROTEIN_KINASE_DOM"/>
    <property type="match status" value="1"/>
</dbReference>
<dbReference type="PANTHER" id="PTHR43289:SF34">
    <property type="entry name" value="SERINE_THREONINE-PROTEIN KINASE YBDM-RELATED"/>
    <property type="match status" value="1"/>
</dbReference>
<dbReference type="GO" id="GO:0004674">
    <property type="term" value="F:protein serine/threonine kinase activity"/>
    <property type="evidence" value="ECO:0007669"/>
    <property type="project" value="UniProtKB-KW"/>
</dbReference>
<evidence type="ECO:0000256" key="5">
    <source>
        <dbReference type="ARBA" id="ARBA00022777"/>
    </source>
</evidence>
<evidence type="ECO:0000256" key="4">
    <source>
        <dbReference type="ARBA" id="ARBA00022741"/>
    </source>
</evidence>
<feature type="domain" description="PASTA" evidence="12">
    <location>
        <begin position="429"/>
        <end position="496"/>
    </location>
</feature>
<gene>
    <name evidence="13" type="ORF">HNR15_001995</name>
</gene>
<comment type="catalytic activity">
    <reaction evidence="8">
        <text>L-seryl-[protein] + ATP = O-phospho-L-seryl-[protein] + ADP + H(+)</text>
        <dbReference type="Rhea" id="RHEA:17989"/>
        <dbReference type="Rhea" id="RHEA-COMP:9863"/>
        <dbReference type="Rhea" id="RHEA-COMP:11604"/>
        <dbReference type="ChEBI" id="CHEBI:15378"/>
        <dbReference type="ChEBI" id="CHEBI:29999"/>
        <dbReference type="ChEBI" id="CHEBI:30616"/>
        <dbReference type="ChEBI" id="CHEBI:83421"/>
        <dbReference type="ChEBI" id="CHEBI:456216"/>
        <dbReference type="EC" id="2.7.11.1"/>
    </reaction>
</comment>
<evidence type="ECO:0000256" key="9">
    <source>
        <dbReference type="SAM" id="MobiDB-lite"/>
    </source>
</evidence>
<dbReference type="FunFam" id="3.30.200.20:FF:000035">
    <property type="entry name" value="Serine/threonine protein kinase Stk1"/>
    <property type="match status" value="1"/>
</dbReference>
<reference evidence="13 14" key="1">
    <citation type="submission" date="2020-07" db="EMBL/GenBank/DDBJ databases">
        <title>Sequencing the genomes of 1000 actinobacteria strains.</title>
        <authorList>
            <person name="Klenk H.-P."/>
        </authorList>
    </citation>
    <scope>NUCLEOTIDE SEQUENCE [LARGE SCALE GENOMIC DNA]</scope>
    <source>
        <strain evidence="13 14">DSM 29531</strain>
    </source>
</reference>
<dbReference type="EC" id="2.7.11.1" evidence="1"/>
<dbReference type="InterPro" id="IPR011009">
    <property type="entry name" value="Kinase-like_dom_sf"/>
</dbReference>
<evidence type="ECO:0000256" key="2">
    <source>
        <dbReference type="ARBA" id="ARBA00022527"/>
    </source>
</evidence>
<dbReference type="Pfam" id="PF00069">
    <property type="entry name" value="Pkinase"/>
    <property type="match status" value="1"/>
</dbReference>
<dbReference type="Gene3D" id="1.10.510.10">
    <property type="entry name" value="Transferase(Phosphotransferase) domain 1"/>
    <property type="match status" value="1"/>
</dbReference>
<evidence type="ECO:0000256" key="1">
    <source>
        <dbReference type="ARBA" id="ARBA00012513"/>
    </source>
</evidence>
<evidence type="ECO:0000256" key="6">
    <source>
        <dbReference type="ARBA" id="ARBA00022840"/>
    </source>
</evidence>
<evidence type="ECO:0000256" key="3">
    <source>
        <dbReference type="ARBA" id="ARBA00022679"/>
    </source>
</evidence>
<dbReference type="PROSITE" id="PS51178">
    <property type="entry name" value="PASTA"/>
    <property type="match status" value="4"/>
</dbReference>
<comment type="caution">
    <text evidence="13">The sequence shown here is derived from an EMBL/GenBank/DDBJ whole genome shotgun (WGS) entry which is preliminary data.</text>
</comment>
<organism evidence="13 14">
    <name type="scientific">Allobranchiibius huperziae</name>
    <dbReference type="NCBI Taxonomy" id="1874116"/>
    <lineage>
        <taxon>Bacteria</taxon>
        <taxon>Bacillati</taxon>
        <taxon>Actinomycetota</taxon>
        <taxon>Actinomycetes</taxon>
        <taxon>Micrococcales</taxon>
        <taxon>Dermacoccaceae</taxon>
        <taxon>Allobranchiibius</taxon>
    </lineage>
</organism>
<dbReference type="CDD" id="cd14014">
    <property type="entry name" value="STKc_PknB_like"/>
    <property type="match status" value="1"/>
</dbReference>
<dbReference type="PROSITE" id="PS00108">
    <property type="entry name" value="PROTEIN_KINASE_ST"/>
    <property type="match status" value="1"/>
</dbReference>
<dbReference type="CDD" id="cd06577">
    <property type="entry name" value="PASTA_pknB"/>
    <property type="match status" value="4"/>
</dbReference>
<accession>A0A853DCG3</accession>
<evidence type="ECO:0000256" key="7">
    <source>
        <dbReference type="ARBA" id="ARBA00047899"/>
    </source>
</evidence>
<evidence type="ECO:0000259" key="12">
    <source>
        <dbReference type="PROSITE" id="PS51178"/>
    </source>
</evidence>
<dbReference type="Proteomes" id="UP000571817">
    <property type="component" value="Unassembled WGS sequence"/>
</dbReference>
<dbReference type="RefSeq" id="WP_343048500.1">
    <property type="nucleotide sequence ID" value="NZ_JACCFW010000001.1"/>
</dbReference>
<keyword evidence="10" id="KW-0812">Transmembrane</keyword>
<evidence type="ECO:0000256" key="10">
    <source>
        <dbReference type="SAM" id="Phobius"/>
    </source>
</evidence>
<dbReference type="InterPro" id="IPR000719">
    <property type="entry name" value="Prot_kinase_dom"/>
</dbReference>